<name>A0A3A4QZK2_9BACT</name>
<protein>
    <recommendedName>
        <fullName evidence="6">Aminotransferase</fullName>
        <ecNumber evidence="6">2.6.1.-</ecNumber>
    </recommendedName>
</protein>
<evidence type="ECO:0000256" key="6">
    <source>
        <dbReference type="RuleBase" id="RU000481"/>
    </source>
</evidence>
<dbReference type="InterPro" id="IPR004839">
    <property type="entry name" value="Aminotransferase_I/II_large"/>
</dbReference>
<dbReference type="Gene3D" id="3.40.640.10">
    <property type="entry name" value="Type I PLP-dependent aspartate aminotransferase-like (Major domain)"/>
    <property type="match status" value="1"/>
</dbReference>
<evidence type="ECO:0000256" key="4">
    <source>
        <dbReference type="ARBA" id="ARBA00022679"/>
    </source>
</evidence>
<proteinExistence type="inferred from homology"/>
<dbReference type="FunFam" id="3.40.640.10:FF:000033">
    <property type="entry name" value="Aspartate aminotransferase"/>
    <property type="match status" value="1"/>
</dbReference>
<comment type="cofactor">
    <cofactor evidence="1 6">
        <name>pyridoxal 5'-phosphate</name>
        <dbReference type="ChEBI" id="CHEBI:597326"/>
    </cofactor>
</comment>
<dbReference type="InterPro" id="IPR015421">
    <property type="entry name" value="PyrdxlP-dep_Trfase_major"/>
</dbReference>
<dbReference type="AlphaFoldDB" id="A0A3A4QZK2"/>
<reference evidence="8 9" key="1">
    <citation type="journal article" date="2017" name="ISME J.">
        <title>Energy and carbon metabolisms in a deep terrestrial subsurface fluid microbial community.</title>
        <authorList>
            <person name="Momper L."/>
            <person name="Jungbluth S.P."/>
            <person name="Lee M.D."/>
            <person name="Amend J.P."/>
        </authorList>
    </citation>
    <scope>NUCLEOTIDE SEQUENCE [LARGE SCALE GENOMIC DNA]</scope>
    <source>
        <strain evidence="8">SURF_26</strain>
    </source>
</reference>
<dbReference type="InterPro" id="IPR004838">
    <property type="entry name" value="NHTrfase_class1_PyrdxlP-BS"/>
</dbReference>
<keyword evidence="5" id="KW-0663">Pyridoxal phosphate</keyword>
<dbReference type="PROSITE" id="PS00105">
    <property type="entry name" value="AA_TRANSFER_CLASS_1"/>
    <property type="match status" value="1"/>
</dbReference>
<gene>
    <name evidence="8" type="ORF">C4541_06420</name>
</gene>
<dbReference type="GO" id="GO:0006520">
    <property type="term" value="P:amino acid metabolic process"/>
    <property type="evidence" value="ECO:0007669"/>
    <property type="project" value="InterPro"/>
</dbReference>
<evidence type="ECO:0000313" key="8">
    <source>
        <dbReference type="EMBL" id="RJP59234.1"/>
    </source>
</evidence>
<evidence type="ECO:0000256" key="5">
    <source>
        <dbReference type="ARBA" id="ARBA00022898"/>
    </source>
</evidence>
<dbReference type="Gene3D" id="3.90.1150.10">
    <property type="entry name" value="Aspartate Aminotransferase, domain 1"/>
    <property type="match status" value="1"/>
</dbReference>
<keyword evidence="4 6" id="KW-0808">Transferase</keyword>
<comment type="caution">
    <text evidence="8">The sequence shown here is derived from an EMBL/GenBank/DDBJ whole genome shotgun (WGS) entry which is preliminary data.</text>
</comment>
<dbReference type="EC" id="2.6.1.-" evidence="6"/>
<dbReference type="PANTHER" id="PTHR46383:SF3">
    <property type="entry name" value="ASPARTATE AMINOTRANSFERASE-RELATED"/>
    <property type="match status" value="1"/>
</dbReference>
<dbReference type="GO" id="GO:0008483">
    <property type="term" value="F:transaminase activity"/>
    <property type="evidence" value="ECO:0007669"/>
    <property type="project" value="UniProtKB-KW"/>
</dbReference>
<evidence type="ECO:0000256" key="1">
    <source>
        <dbReference type="ARBA" id="ARBA00001933"/>
    </source>
</evidence>
<dbReference type="GO" id="GO:0030170">
    <property type="term" value="F:pyridoxal phosphate binding"/>
    <property type="evidence" value="ECO:0007669"/>
    <property type="project" value="InterPro"/>
</dbReference>
<dbReference type="Proteomes" id="UP000266426">
    <property type="component" value="Unassembled WGS sequence"/>
</dbReference>
<sequence>MKIASRMSVVDSSGIRKVFDLAKNMKNPINLSIGQPDFDIPDPLKETAYEAIRAGHNRYTLTQGIPELREKVRQRLKEIKSFTAEEVMITSGVSGGIFLSFMALLDPGDEIIVPDPYFVMYKHLSRLLGAVPKYLDLDDQFQIDTDRLKSMITPKTKAILLNSPSNPTGVITKREVLREIAKIAGEHGLLIISDEIYDGFYYDTEYVSIGEFYPNTIILGGFSKEYAMTGWRVGYAAGPAEVLREMIKLQQYTFVCAPSFAQYAAVDALDFDTSIYRKNYTQKRDIIYNGLKDSFDVVKPDGAFYIFPKAPGGSGTAFSTKAIEKNVLIIPGNVFSEKDTHIRIAFTATDEELQKGVEILTKLAQQY</sequence>
<dbReference type="InterPro" id="IPR015424">
    <property type="entry name" value="PyrdxlP-dep_Trfase"/>
</dbReference>
<dbReference type="SUPFAM" id="SSF53383">
    <property type="entry name" value="PLP-dependent transferases"/>
    <property type="match status" value="1"/>
</dbReference>
<organism evidence="8 9">
    <name type="scientific">Candidatus Auribacter fodinae</name>
    <dbReference type="NCBI Taxonomy" id="2093366"/>
    <lineage>
        <taxon>Bacteria</taxon>
        <taxon>Pseudomonadati</taxon>
        <taxon>Candidatus Auribacterota</taxon>
        <taxon>Candidatus Auribacteria</taxon>
        <taxon>Candidatus Auribacterales</taxon>
        <taxon>Candidatus Auribacteraceae</taxon>
        <taxon>Candidatus Auribacter</taxon>
    </lineage>
</organism>
<dbReference type="EMBL" id="QZJZ01000053">
    <property type="protein sequence ID" value="RJP59234.1"/>
    <property type="molecule type" value="Genomic_DNA"/>
</dbReference>
<dbReference type="PANTHER" id="PTHR46383">
    <property type="entry name" value="ASPARTATE AMINOTRANSFERASE"/>
    <property type="match status" value="1"/>
</dbReference>
<evidence type="ECO:0000259" key="7">
    <source>
        <dbReference type="Pfam" id="PF00155"/>
    </source>
</evidence>
<dbReference type="InterPro" id="IPR015422">
    <property type="entry name" value="PyrdxlP-dep_Trfase_small"/>
</dbReference>
<evidence type="ECO:0000313" key="9">
    <source>
        <dbReference type="Proteomes" id="UP000266426"/>
    </source>
</evidence>
<evidence type="ECO:0000256" key="2">
    <source>
        <dbReference type="ARBA" id="ARBA00007441"/>
    </source>
</evidence>
<keyword evidence="3 6" id="KW-0032">Aminotransferase</keyword>
<dbReference type="InterPro" id="IPR050596">
    <property type="entry name" value="AspAT/PAT-like"/>
</dbReference>
<feature type="domain" description="Aminotransferase class I/classII large" evidence="7">
    <location>
        <begin position="27"/>
        <end position="359"/>
    </location>
</feature>
<accession>A0A3A4QZK2</accession>
<comment type="similarity">
    <text evidence="2 6">Belongs to the class-I pyridoxal-phosphate-dependent aminotransferase family.</text>
</comment>
<dbReference type="Pfam" id="PF00155">
    <property type="entry name" value="Aminotran_1_2"/>
    <property type="match status" value="1"/>
</dbReference>
<dbReference type="CDD" id="cd00609">
    <property type="entry name" value="AAT_like"/>
    <property type="match status" value="1"/>
</dbReference>
<evidence type="ECO:0000256" key="3">
    <source>
        <dbReference type="ARBA" id="ARBA00022576"/>
    </source>
</evidence>